<keyword evidence="5" id="KW-0547">Nucleotide-binding</keyword>
<dbReference type="SUPFAM" id="SSF52540">
    <property type="entry name" value="P-loop containing nucleoside triphosphate hydrolases"/>
    <property type="match status" value="1"/>
</dbReference>
<dbReference type="CDD" id="cd03224">
    <property type="entry name" value="ABC_TM1139_LivF_branched"/>
    <property type="match status" value="1"/>
</dbReference>
<dbReference type="GO" id="GO:0005524">
    <property type="term" value="F:ATP binding"/>
    <property type="evidence" value="ECO:0007669"/>
    <property type="project" value="UniProtKB-KW"/>
</dbReference>
<keyword evidence="3" id="KW-1003">Cell membrane</keyword>
<dbReference type="GO" id="GO:0015658">
    <property type="term" value="F:branched-chain amino acid transmembrane transporter activity"/>
    <property type="evidence" value="ECO:0007669"/>
    <property type="project" value="TreeGrafter"/>
</dbReference>
<evidence type="ECO:0000256" key="2">
    <source>
        <dbReference type="ARBA" id="ARBA00022448"/>
    </source>
</evidence>
<dbReference type="InterPro" id="IPR003593">
    <property type="entry name" value="AAA+_ATPase"/>
</dbReference>
<feature type="domain" description="ABC transporter" evidence="8">
    <location>
        <begin position="5"/>
        <end position="239"/>
    </location>
</feature>
<dbReference type="AlphaFoldDB" id="A0AAU8A0T0"/>
<dbReference type="GO" id="GO:0016887">
    <property type="term" value="F:ATP hydrolysis activity"/>
    <property type="evidence" value="ECO:0007669"/>
    <property type="project" value="InterPro"/>
</dbReference>
<dbReference type="RefSeq" id="WP_353438048.1">
    <property type="nucleotide sequence ID" value="NZ_CP099959.1"/>
</dbReference>
<evidence type="ECO:0000256" key="5">
    <source>
        <dbReference type="ARBA" id="ARBA00022741"/>
    </source>
</evidence>
<evidence type="ECO:0000313" key="9">
    <source>
        <dbReference type="EMBL" id="XCC57034.1"/>
    </source>
</evidence>
<dbReference type="GO" id="GO:0015807">
    <property type="term" value="P:L-amino acid transport"/>
    <property type="evidence" value="ECO:0007669"/>
    <property type="project" value="TreeGrafter"/>
</dbReference>
<dbReference type="InterPro" id="IPR003439">
    <property type="entry name" value="ABC_transporter-like_ATP-bd"/>
</dbReference>
<dbReference type="Gene3D" id="3.40.50.300">
    <property type="entry name" value="P-loop containing nucleotide triphosphate hydrolases"/>
    <property type="match status" value="1"/>
</dbReference>
<dbReference type="InterPro" id="IPR027417">
    <property type="entry name" value="P-loop_NTPase"/>
</dbReference>
<gene>
    <name evidence="9" type="ORF">NKE59_05890</name>
</gene>
<comment type="similarity">
    <text evidence="1">Belongs to the ABC transporter superfamily.</text>
</comment>
<evidence type="ECO:0000256" key="1">
    <source>
        <dbReference type="ARBA" id="ARBA00005417"/>
    </source>
</evidence>
<dbReference type="PROSITE" id="PS50893">
    <property type="entry name" value="ABC_TRANSPORTER_2"/>
    <property type="match status" value="1"/>
</dbReference>
<keyword evidence="4" id="KW-0997">Cell inner membrane</keyword>
<name>A0AAU8A0T0_9BURK</name>
<dbReference type="PANTHER" id="PTHR43820:SF7">
    <property type="entry name" value="BRANCHED-CHAIN AMINO ACID TRANSPORT ATP-BINDING PROTEIN LIVF-RELATED"/>
    <property type="match status" value="1"/>
</dbReference>
<evidence type="ECO:0000256" key="6">
    <source>
        <dbReference type="ARBA" id="ARBA00022840"/>
    </source>
</evidence>
<dbReference type="EMBL" id="CP099959">
    <property type="protein sequence ID" value="XCC57034.1"/>
    <property type="molecule type" value="Genomic_DNA"/>
</dbReference>
<dbReference type="PANTHER" id="PTHR43820">
    <property type="entry name" value="HIGH-AFFINITY BRANCHED-CHAIN AMINO ACID TRANSPORT ATP-BINDING PROTEIN LIVF"/>
    <property type="match status" value="1"/>
</dbReference>
<keyword evidence="2" id="KW-0813">Transport</keyword>
<evidence type="ECO:0000256" key="4">
    <source>
        <dbReference type="ARBA" id="ARBA00022519"/>
    </source>
</evidence>
<accession>A0AAU8A0T0</accession>
<dbReference type="InterPro" id="IPR017871">
    <property type="entry name" value="ABC_transporter-like_CS"/>
</dbReference>
<proteinExistence type="inferred from homology"/>
<reference evidence="9" key="1">
    <citation type="submission" date="2022-06" db="EMBL/GenBank/DDBJ databases">
        <title>New Polynucleobacter species.</title>
        <authorList>
            <person name="Hahn M.W."/>
        </authorList>
    </citation>
    <scope>NUCLEOTIDE SEQUENCE</scope>
    <source>
        <strain evidence="9">UK-FUSCHL-C3</strain>
    </source>
</reference>
<dbReference type="PROSITE" id="PS00211">
    <property type="entry name" value="ABC_TRANSPORTER_1"/>
    <property type="match status" value="1"/>
</dbReference>
<organism evidence="9">
    <name type="scientific">Polynucleobacter sp. UK-FUSCHL-C3</name>
    <dbReference type="NCBI Taxonomy" id="2955208"/>
    <lineage>
        <taxon>Bacteria</taxon>
        <taxon>Pseudomonadati</taxon>
        <taxon>Pseudomonadota</taxon>
        <taxon>Betaproteobacteria</taxon>
        <taxon>Burkholderiales</taxon>
        <taxon>Burkholderiaceae</taxon>
        <taxon>Polynucleobacter</taxon>
    </lineage>
</organism>
<keyword evidence="7" id="KW-0029">Amino-acid transport</keyword>
<sequence length="240" mass="26148">MNSFFSSNNLKAGYGSGDILKGISFDLEKGKVMTVIGPNGSGKSTLIKTLAGLLKPSSGEIYINGKSIASYTSPQRIKLGVSYVPQEYNVFRNMTVKENLQLANEFMGRTKKKKKQIIDNELLQLFPELTSKFDVLAGNLSGGQRQMVAFACALAYKPEILLLDEPSAGLSPKYMGDIFLAVKKVNELGVTIFMVEQNAIEALQISDKCIVMTNGNVKFISDPKSLLQSGDLNSLYLGNV</sequence>
<evidence type="ECO:0000259" key="8">
    <source>
        <dbReference type="PROSITE" id="PS50893"/>
    </source>
</evidence>
<protein>
    <submittedName>
        <fullName evidence="9">ABC transporter ATP-binding protein</fullName>
    </submittedName>
</protein>
<evidence type="ECO:0000256" key="3">
    <source>
        <dbReference type="ARBA" id="ARBA00022475"/>
    </source>
</evidence>
<dbReference type="SMART" id="SM00382">
    <property type="entry name" value="AAA"/>
    <property type="match status" value="1"/>
</dbReference>
<evidence type="ECO:0000256" key="7">
    <source>
        <dbReference type="ARBA" id="ARBA00022970"/>
    </source>
</evidence>
<keyword evidence="4" id="KW-0472">Membrane</keyword>
<dbReference type="Pfam" id="PF00005">
    <property type="entry name" value="ABC_tran"/>
    <property type="match status" value="1"/>
</dbReference>
<dbReference type="InterPro" id="IPR052156">
    <property type="entry name" value="BCAA_Transport_ATP-bd_LivF"/>
</dbReference>
<keyword evidence="6 9" id="KW-0067">ATP-binding</keyword>